<protein>
    <recommendedName>
        <fullName evidence="4">Serine acetyltransferase</fullName>
        <ecNumber evidence="3">2.3.1.30</ecNumber>
    </recommendedName>
</protein>
<dbReference type="PROSITE" id="PS00101">
    <property type="entry name" value="HEXAPEP_TRANSFERASES"/>
    <property type="match status" value="1"/>
</dbReference>
<dbReference type="InterPro" id="IPR001451">
    <property type="entry name" value="Hexapep"/>
</dbReference>
<name>A0A437M763_9SPHN</name>
<feature type="domain" description="Serine acetyltransferase N-terminal" evidence="10">
    <location>
        <begin position="15"/>
        <end position="118"/>
    </location>
</feature>
<keyword evidence="8 11" id="KW-0012">Acyltransferase</keyword>
<keyword evidence="12" id="KW-1185">Reference proteome</keyword>
<dbReference type="InterPro" id="IPR010493">
    <property type="entry name" value="Ser_AcTrfase_N"/>
</dbReference>
<dbReference type="SUPFAM" id="SSF51161">
    <property type="entry name" value="Trimeric LpxA-like enzymes"/>
    <property type="match status" value="1"/>
</dbReference>
<dbReference type="InterPro" id="IPR018357">
    <property type="entry name" value="Hexapep_transf_CS"/>
</dbReference>
<evidence type="ECO:0000259" key="10">
    <source>
        <dbReference type="SMART" id="SM00971"/>
    </source>
</evidence>
<dbReference type="InterPro" id="IPR042122">
    <property type="entry name" value="Ser_AcTrfase_N_sf"/>
</dbReference>
<evidence type="ECO:0000256" key="8">
    <source>
        <dbReference type="ARBA" id="ARBA00023315"/>
    </source>
</evidence>
<gene>
    <name evidence="11" type="primary">cysE</name>
    <name evidence="11" type="ORF">EOD43_06735</name>
</gene>
<evidence type="ECO:0000313" key="12">
    <source>
        <dbReference type="Proteomes" id="UP000282971"/>
    </source>
</evidence>
<dbReference type="InterPro" id="IPR011004">
    <property type="entry name" value="Trimer_LpxA-like_sf"/>
</dbReference>
<comment type="pathway">
    <text evidence="1">Amino-acid biosynthesis; L-cysteine biosynthesis; L-cysteine from L-serine: step 1/2.</text>
</comment>
<reference evidence="11 12" key="1">
    <citation type="submission" date="2019-01" db="EMBL/GenBank/DDBJ databases">
        <authorList>
            <person name="Chen W.-M."/>
        </authorList>
    </citation>
    <scope>NUCLEOTIDE SEQUENCE [LARGE SCALE GENOMIC DNA]</scope>
    <source>
        <strain evidence="11 12">CCP-7</strain>
    </source>
</reference>
<evidence type="ECO:0000256" key="1">
    <source>
        <dbReference type="ARBA" id="ARBA00004876"/>
    </source>
</evidence>
<comment type="catalytic activity">
    <reaction evidence="9">
        <text>L-serine + acetyl-CoA = O-acetyl-L-serine + CoA</text>
        <dbReference type="Rhea" id="RHEA:24560"/>
        <dbReference type="ChEBI" id="CHEBI:33384"/>
        <dbReference type="ChEBI" id="CHEBI:57287"/>
        <dbReference type="ChEBI" id="CHEBI:57288"/>
        <dbReference type="ChEBI" id="CHEBI:58340"/>
        <dbReference type="EC" id="2.3.1.30"/>
    </reaction>
</comment>
<evidence type="ECO:0000256" key="2">
    <source>
        <dbReference type="ARBA" id="ARBA00007274"/>
    </source>
</evidence>
<dbReference type="Gene3D" id="2.160.10.10">
    <property type="entry name" value="Hexapeptide repeat proteins"/>
    <property type="match status" value="1"/>
</dbReference>
<evidence type="ECO:0000256" key="6">
    <source>
        <dbReference type="ARBA" id="ARBA00022679"/>
    </source>
</evidence>
<evidence type="ECO:0000256" key="3">
    <source>
        <dbReference type="ARBA" id="ARBA00013266"/>
    </source>
</evidence>
<evidence type="ECO:0000313" key="11">
    <source>
        <dbReference type="EMBL" id="RVT93558.1"/>
    </source>
</evidence>
<sequence>MTVQQHLAKASQLGLWETIGAEAQQLGAKEPLLRQLLQSLIIERPSLPEALAAILVRDLRIAEMDETAFHDILAEALSDPAIAATLVRDLQAVRDRDPACTTYLHALLHYKGFRALQAHKVAHRLWTEQRSELASWISGRVSLTLGPDIHPGARIGGGIMLDHGAGVVIGETAVVEDDVSILQNVTLGGSGKILGDRHPKVRRGVMIGAGAKVIGNIEIGAFSKIAAGSVVLKDVPARCTVAGVPAQVVRIHGSVEAPAASMDQHI</sequence>
<organism evidence="11 12">
    <name type="scientific">Sphingomonas crocodyli</name>
    <dbReference type="NCBI Taxonomy" id="1979270"/>
    <lineage>
        <taxon>Bacteria</taxon>
        <taxon>Pseudomonadati</taxon>
        <taxon>Pseudomonadota</taxon>
        <taxon>Alphaproteobacteria</taxon>
        <taxon>Sphingomonadales</taxon>
        <taxon>Sphingomonadaceae</taxon>
        <taxon>Sphingomonas</taxon>
    </lineage>
</organism>
<dbReference type="FunFam" id="2.160.10.10:FF:000002">
    <property type="entry name" value="Serine acetyltransferase"/>
    <property type="match status" value="1"/>
</dbReference>
<accession>A0A437M763</accession>
<dbReference type="NCBIfam" id="NF041874">
    <property type="entry name" value="EPS_EpsC"/>
    <property type="match status" value="1"/>
</dbReference>
<evidence type="ECO:0000256" key="9">
    <source>
        <dbReference type="ARBA" id="ARBA00049486"/>
    </source>
</evidence>
<evidence type="ECO:0000256" key="5">
    <source>
        <dbReference type="ARBA" id="ARBA00022605"/>
    </source>
</evidence>
<dbReference type="EC" id="2.3.1.30" evidence="3"/>
<proteinExistence type="inferred from homology"/>
<dbReference type="InterPro" id="IPR053376">
    <property type="entry name" value="Serine_acetyltransferase"/>
</dbReference>
<dbReference type="GO" id="GO:0005737">
    <property type="term" value="C:cytoplasm"/>
    <property type="evidence" value="ECO:0007669"/>
    <property type="project" value="InterPro"/>
</dbReference>
<dbReference type="EMBL" id="SACN01000001">
    <property type="protein sequence ID" value="RVT93558.1"/>
    <property type="molecule type" value="Genomic_DNA"/>
</dbReference>
<evidence type="ECO:0000256" key="4">
    <source>
        <dbReference type="ARBA" id="ARBA00018522"/>
    </source>
</evidence>
<keyword evidence="5" id="KW-0028">Amino-acid biosynthesis</keyword>
<dbReference type="SMART" id="SM00971">
    <property type="entry name" value="SATase_N"/>
    <property type="match status" value="1"/>
</dbReference>
<dbReference type="CDD" id="cd03354">
    <property type="entry name" value="LbH_SAT"/>
    <property type="match status" value="1"/>
</dbReference>
<comment type="caution">
    <text evidence="11">The sequence shown here is derived from an EMBL/GenBank/DDBJ whole genome shotgun (WGS) entry which is preliminary data.</text>
</comment>
<dbReference type="Gene3D" id="1.10.3130.10">
    <property type="entry name" value="serine acetyltransferase, domain 1"/>
    <property type="match status" value="1"/>
</dbReference>
<dbReference type="OrthoDB" id="9801456at2"/>
<dbReference type="InterPro" id="IPR005881">
    <property type="entry name" value="Ser_O-AcTrfase"/>
</dbReference>
<dbReference type="GO" id="GO:0006535">
    <property type="term" value="P:cysteine biosynthetic process from serine"/>
    <property type="evidence" value="ECO:0007669"/>
    <property type="project" value="InterPro"/>
</dbReference>
<dbReference type="InterPro" id="IPR045304">
    <property type="entry name" value="LbH_SAT"/>
</dbReference>
<comment type="similarity">
    <text evidence="2">Belongs to the transferase hexapeptide repeat family.</text>
</comment>
<keyword evidence="6 11" id="KW-0808">Transferase</keyword>
<dbReference type="GO" id="GO:0009001">
    <property type="term" value="F:serine O-acetyltransferase activity"/>
    <property type="evidence" value="ECO:0007669"/>
    <property type="project" value="UniProtKB-EC"/>
</dbReference>
<dbReference type="NCBIfam" id="TIGR01172">
    <property type="entry name" value="cysE"/>
    <property type="match status" value="1"/>
</dbReference>
<dbReference type="PANTHER" id="PTHR42811">
    <property type="entry name" value="SERINE ACETYLTRANSFERASE"/>
    <property type="match status" value="1"/>
</dbReference>
<keyword evidence="7" id="KW-0677">Repeat</keyword>
<dbReference type="Pfam" id="PF00132">
    <property type="entry name" value="Hexapep"/>
    <property type="match status" value="1"/>
</dbReference>
<dbReference type="AlphaFoldDB" id="A0A437M763"/>
<dbReference type="UniPathway" id="UPA00136">
    <property type="reaction ID" value="UER00199"/>
</dbReference>
<evidence type="ECO:0000256" key="7">
    <source>
        <dbReference type="ARBA" id="ARBA00022737"/>
    </source>
</evidence>
<dbReference type="Pfam" id="PF06426">
    <property type="entry name" value="SATase_N"/>
    <property type="match status" value="1"/>
</dbReference>
<dbReference type="RefSeq" id="WP_127742296.1">
    <property type="nucleotide sequence ID" value="NZ_SACN01000001.1"/>
</dbReference>
<dbReference type="Proteomes" id="UP000282971">
    <property type="component" value="Unassembled WGS sequence"/>
</dbReference>